<evidence type="ECO:0000313" key="3">
    <source>
        <dbReference type="Proteomes" id="UP000003843"/>
    </source>
</evidence>
<comment type="caution">
    <text evidence="2">The sequence shown here is derived from an EMBL/GenBank/DDBJ whole genome shotgun (WGS) entry which is preliminary data.</text>
</comment>
<name>D0W7U9_NEILA</name>
<dbReference type="EMBL" id="ACEQ02000006">
    <property type="protein sequence ID" value="EEZ76277.1"/>
    <property type="molecule type" value="Genomic_DNA"/>
</dbReference>
<dbReference type="Proteomes" id="UP000003843">
    <property type="component" value="Unassembled WGS sequence"/>
</dbReference>
<dbReference type="AlphaFoldDB" id="D0W7U9"/>
<proteinExistence type="predicted"/>
<feature type="region of interest" description="Disordered" evidence="1">
    <location>
        <begin position="1"/>
        <end position="49"/>
    </location>
</feature>
<evidence type="ECO:0000256" key="1">
    <source>
        <dbReference type="SAM" id="MobiDB-lite"/>
    </source>
</evidence>
<evidence type="ECO:0000313" key="2">
    <source>
        <dbReference type="EMBL" id="EEZ76277.1"/>
    </source>
</evidence>
<gene>
    <name evidence="2" type="ORF">NEILACOT_03599</name>
</gene>
<feature type="compositionally biased region" description="Basic residues" evidence="1">
    <location>
        <begin position="25"/>
        <end position="38"/>
    </location>
</feature>
<organism evidence="2 3">
    <name type="scientific">Neisseria lactamica ATCC 23970</name>
    <dbReference type="NCBI Taxonomy" id="546265"/>
    <lineage>
        <taxon>Bacteria</taxon>
        <taxon>Pseudomonadati</taxon>
        <taxon>Pseudomonadota</taxon>
        <taxon>Betaproteobacteria</taxon>
        <taxon>Neisseriales</taxon>
        <taxon>Neisseriaceae</taxon>
        <taxon>Neisseria</taxon>
    </lineage>
</organism>
<accession>D0W7U9</accession>
<sequence length="49" mass="5088">MKGGANAGSRTGAAGQSSLPISNKGRLKGSGRNRRFRLPRSDGIMMKGV</sequence>
<protein>
    <submittedName>
        <fullName evidence="2">Uncharacterized protein</fullName>
    </submittedName>
</protein>
<reference evidence="2 3" key="1">
    <citation type="submission" date="2009-10" db="EMBL/GenBank/DDBJ databases">
        <authorList>
            <person name="Weinstock G."/>
            <person name="Sodergren E."/>
            <person name="Clifton S."/>
            <person name="Fulton L."/>
            <person name="Fulton B."/>
            <person name="Courtney L."/>
            <person name="Fronick C."/>
            <person name="Harrison M."/>
            <person name="Strong C."/>
            <person name="Farmer C."/>
            <person name="Delahaunty K."/>
            <person name="Markovic C."/>
            <person name="Hall O."/>
            <person name="Minx P."/>
            <person name="Tomlinson C."/>
            <person name="Mitreva M."/>
            <person name="Nelson J."/>
            <person name="Hou S."/>
            <person name="Wollam A."/>
            <person name="Pepin K.H."/>
            <person name="Johnson M."/>
            <person name="Bhonagiri V."/>
            <person name="Nash W.E."/>
            <person name="Warren W."/>
            <person name="Chinwalla A."/>
            <person name="Mardis E.R."/>
            <person name="Wilson R.K."/>
        </authorList>
    </citation>
    <scope>NUCLEOTIDE SEQUENCE [LARGE SCALE GENOMIC DNA]</scope>
    <source>
        <strain evidence="2 3">ATCC 23970</strain>
    </source>
</reference>